<keyword evidence="3" id="KW-0378">Hydrolase</keyword>
<comment type="caution">
    <text evidence="3">The sequence shown here is derived from an EMBL/GenBank/DDBJ whole genome shotgun (WGS) entry which is preliminary data.</text>
</comment>
<dbReference type="Pfam" id="PF13565">
    <property type="entry name" value="HTH_32"/>
    <property type="match status" value="1"/>
</dbReference>
<gene>
    <name evidence="5" type="ORF">AOB60_08270</name>
    <name evidence="3" type="ORF">AOB60_28615</name>
    <name evidence="4" type="ORF">AOB60_31170</name>
</gene>
<dbReference type="InterPro" id="IPR036397">
    <property type="entry name" value="RNaseH_sf"/>
</dbReference>
<sequence>MVLDPDDRCVLLERVRAHTAPQRVVRRARIVLLAAGGCSAWRIAEIVRVDVSTVVRWRDRYAQEGLAGLEDRPRSGRPPMYGPEVRLRIVATATSTPPRPYGGWSHRLIAAHLADTGISASPQAGRILAALQVKPHRVRGWLTRPADPQFFSKAAEVCDLYRTCPPRSVVLSVDEKTAMAARSRKHPDRPPGPGRVRWREFEYVRHGTVSVTAALDVHTGQVVVEELPRNDSAHFIRFLARLERCIPTDLTIHLVLDNGSSHTSKATRAWLAKHPRIVAHYTPKHASWLNQVEIFFSLLARAVLRHGDFSSRADLLEKVTDFAIAHNETARPFSWNYKGRPRQTEDESAVAAKEPCHAR</sequence>
<dbReference type="EMBL" id="LJSN01000003">
    <property type="protein sequence ID" value="PNE38101.1"/>
    <property type="molecule type" value="Genomic_DNA"/>
</dbReference>
<reference evidence="3" key="1">
    <citation type="submission" date="2015-09" db="EMBL/GenBank/DDBJ databases">
        <authorList>
            <person name="Jackson K.R."/>
            <person name="Lunt B.L."/>
            <person name="Fisher J.N.B."/>
            <person name="Gardner A.V."/>
            <person name="Bailey M.E."/>
            <person name="Deus L.M."/>
            <person name="Earl A.S."/>
            <person name="Gibby P.D."/>
            <person name="Hartmann K.A."/>
            <person name="Liu J.E."/>
            <person name="Manci A.M."/>
            <person name="Nielsen D.A."/>
            <person name="Solomon M.B."/>
            <person name="Breakwell D.P."/>
            <person name="Burnett S.H."/>
            <person name="Grose J.H."/>
        </authorList>
    </citation>
    <scope>NUCLEOTIDE SEQUENCE [LARGE SCALE GENOMIC DNA]</scope>
    <source>
        <strain evidence="3">JCM 4701</strain>
    </source>
</reference>
<organism evidence="3 6">
    <name type="scientific">Streptomyces noursei</name>
    <name type="common">Streptomyces albulus</name>
    <dbReference type="NCBI Taxonomy" id="1971"/>
    <lineage>
        <taxon>Bacteria</taxon>
        <taxon>Bacillati</taxon>
        <taxon>Actinomycetota</taxon>
        <taxon>Actinomycetes</taxon>
        <taxon>Kitasatosporales</taxon>
        <taxon>Streptomycetaceae</taxon>
        <taxon>Streptomyces</taxon>
    </lineage>
</organism>
<dbReference type="Proteomes" id="UP000236047">
    <property type="component" value="Unassembled WGS sequence"/>
</dbReference>
<keyword evidence="6" id="KW-1185">Reference proteome</keyword>
<dbReference type="GO" id="GO:0004519">
    <property type="term" value="F:endonuclease activity"/>
    <property type="evidence" value="ECO:0007669"/>
    <property type="project" value="UniProtKB-KW"/>
</dbReference>
<dbReference type="InterPro" id="IPR038717">
    <property type="entry name" value="Tc1-like_DDE_dom"/>
</dbReference>
<evidence type="ECO:0000256" key="1">
    <source>
        <dbReference type="SAM" id="MobiDB-lite"/>
    </source>
</evidence>
<name>A0A2N8PAP5_STRNR</name>
<dbReference type="AlphaFoldDB" id="A0A2N8PAP5"/>
<dbReference type="SUPFAM" id="SSF46689">
    <property type="entry name" value="Homeodomain-like"/>
    <property type="match status" value="1"/>
</dbReference>
<evidence type="ECO:0000313" key="3">
    <source>
        <dbReference type="EMBL" id="PNE38101.1"/>
    </source>
</evidence>
<feature type="domain" description="Integrase catalytic" evidence="2">
    <location>
        <begin position="189"/>
        <end position="349"/>
    </location>
</feature>
<dbReference type="Pfam" id="PF13358">
    <property type="entry name" value="DDE_3"/>
    <property type="match status" value="1"/>
</dbReference>
<dbReference type="NCBIfam" id="NF033545">
    <property type="entry name" value="transpos_IS630"/>
    <property type="match status" value="1"/>
</dbReference>
<dbReference type="EMBL" id="LJSN01000002">
    <property type="protein sequence ID" value="PNE40797.1"/>
    <property type="molecule type" value="Genomic_DNA"/>
</dbReference>
<dbReference type="Gene3D" id="3.30.420.10">
    <property type="entry name" value="Ribonuclease H-like superfamily/Ribonuclease H"/>
    <property type="match status" value="1"/>
</dbReference>
<proteinExistence type="predicted"/>
<dbReference type="SUPFAM" id="SSF53098">
    <property type="entry name" value="Ribonuclease H-like"/>
    <property type="match status" value="1"/>
</dbReference>
<reference evidence="6" key="2">
    <citation type="submission" date="2015-09" db="EMBL/GenBank/DDBJ databases">
        <authorList>
            <person name="Graham D.E."/>
            <person name="Mahan K.M."/>
            <person name="Klingeman D.M."/>
            <person name="Fida T."/>
            <person name="Giannone R.J."/>
            <person name="Hettich R.L."/>
            <person name="Parry R.J."/>
            <person name="Spain J.C."/>
        </authorList>
    </citation>
    <scope>NUCLEOTIDE SEQUENCE [LARGE SCALE GENOMIC DNA]</scope>
    <source>
        <strain evidence="6">JCM 4701</strain>
    </source>
</reference>
<dbReference type="InterPro" id="IPR009057">
    <property type="entry name" value="Homeodomain-like_sf"/>
</dbReference>
<dbReference type="PROSITE" id="PS50994">
    <property type="entry name" value="INTEGRASE"/>
    <property type="match status" value="1"/>
</dbReference>
<evidence type="ECO:0000313" key="4">
    <source>
        <dbReference type="EMBL" id="PNE38484.1"/>
    </source>
</evidence>
<keyword evidence="3" id="KW-0255">Endonuclease</keyword>
<dbReference type="EMBL" id="LJSN01000003">
    <property type="protein sequence ID" value="PNE38484.1"/>
    <property type="molecule type" value="Genomic_DNA"/>
</dbReference>
<dbReference type="GO" id="GO:0015074">
    <property type="term" value="P:DNA integration"/>
    <property type="evidence" value="ECO:0007669"/>
    <property type="project" value="InterPro"/>
</dbReference>
<evidence type="ECO:0000259" key="2">
    <source>
        <dbReference type="PROSITE" id="PS50994"/>
    </source>
</evidence>
<dbReference type="InterPro" id="IPR012337">
    <property type="entry name" value="RNaseH-like_sf"/>
</dbReference>
<dbReference type="GO" id="GO:0003676">
    <property type="term" value="F:nucleic acid binding"/>
    <property type="evidence" value="ECO:0007669"/>
    <property type="project" value="InterPro"/>
</dbReference>
<evidence type="ECO:0000313" key="6">
    <source>
        <dbReference type="Proteomes" id="UP000236047"/>
    </source>
</evidence>
<dbReference type="InterPro" id="IPR001584">
    <property type="entry name" value="Integrase_cat-core"/>
</dbReference>
<evidence type="ECO:0000313" key="5">
    <source>
        <dbReference type="EMBL" id="PNE40797.1"/>
    </source>
</evidence>
<keyword evidence="3" id="KW-0540">Nuclease</keyword>
<protein>
    <submittedName>
        <fullName evidence="3">DDE endonuclease</fullName>
    </submittedName>
</protein>
<dbReference type="InterPro" id="IPR047655">
    <property type="entry name" value="Transpos_IS630-like"/>
</dbReference>
<feature type="region of interest" description="Disordered" evidence="1">
    <location>
        <begin position="335"/>
        <end position="359"/>
    </location>
</feature>
<accession>A0A2N8PAP5</accession>